<reference evidence="8 9" key="1">
    <citation type="submission" date="2018-05" db="EMBL/GenBank/DDBJ databases">
        <title>Genomic Encyclopedia of Type Strains, Phase IV (KMG-IV): sequencing the most valuable type-strain genomes for metagenomic binning, comparative biology and taxonomic classification.</title>
        <authorList>
            <person name="Goeker M."/>
        </authorList>
    </citation>
    <scope>NUCLEOTIDE SEQUENCE [LARGE SCALE GENOMIC DNA]</scope>
    <source>
        <strain evidence="8 9">DSM 28579</strain>
    </source>
</reference>
<evidence type="ECO:0000256" key="6">
    <source>
        <dbReference type="SAM" id="Phobius"/>
    </source>
</evidence>
<feature type="transmembrane region" description="Helical" evidence="6">
    <location>
        <begin position="344"/>
        <end position="370"/>
    </location>
</feature>
<keyword evidence="3 6" id="KW-0812">Transmembrane</keyword>
<feature type="transmembrane region" description="Helical" evidence="6">
    <location>
        <begin position="221"/>
        <end position="240"/>
    </location>
</feature>
<gene>
    <name evidence="8" type="ORF">C7377_1222</name>
</gene>
<dbReference type="EMBL" id="QENZ01000004">
    <property type="protein sequence ID" value="PVX50899.1"/>
    <property type="molecule type" value="Genomic_DNA"/>
</dbReference>
<dbReference type="InterPro" id="IPR050545">
    <property type="entry name" value="Mycobact_MmpL"/>
</dbReference>
<dbReference type="Proteomes" id="UP000251835">
    <property type="component" value="Unassembled WGS sequence"/>
</dbReference>
<keyword evidence="4 6" id="KW-1133">Transmembrane helix</keyword>
<feature type="transmembrane region" description="Helical" evidence="6">
    <location>
        <begin position="666"/>
        <end position="686"/>
    </location>
</feature>
<evidence type="ECO:0000256" key="4">
    <source>
        <dbReference type="ARBA" id="ARBA00022989"/>
    </source>
</evidence>
<dbReference type="Gene3D" id="1.20.1640.10">
    <property type="entry name" value="Multidrug efflux transporter AcrB transmembrane domain"/>
    <property type="match status" value="2"/>
</dbReference>
<dbReference type="PROSITE" id="PS50156">
    <property type="entry name" value="SSD"/>
    <property type="match status" value="2"/>
</dbReference>
<evidence type="ECO:0000256" key="1">
    <source>
        <dbReference type="ARBA" id="ARBA00004651"/>
    </source>
</evidence>
<evidence type="ECO:0000313" key="8">
    <source>
        <dbReference type="EMBL" id="PVX50899.1"/>
    </source>
</evidence>
<feature type="transmembrane region" description="Helical" evidence="6">
    <location>
        <begin position="273"/>
        <end position="294"/>
    </location>
</feature>
<dbReference type="InterPro" id="IPR000731">
    <property type="entry name" value="SSD"/>
</dbReference>
<sequence>MWQRIARIILRNRILLMIIIGVLTLFMGYQASKVQMSYQQQSVLPSTDSTLVAYENFSQEFSTEGNVIFYTLQDKDFWKFEHLKEWKVLGERIKNIKGVTAVASVVHNTASLQKDTEHKKFNPEVIFPDTLKNQEQIDSLRSRLFSIPFYKNKLYDETSHSYMMLITADKQIMDSKERIPFMNELKKELHDFTDAKCDSKTYITGLPYIRVETAQMIKKEMFLFVILSALVTAIILFLFFRSFRNTLISLLVVGVGATWAIGTMSLLGYEITLLTAMLPPLLIVIGIPNCIFMINKYHAEYATHKNKIMALQRVIMRVGNAIFLTNLTTASGFATFIITSSAILVEFGIVASINILLLFIFSIILLPSIFSMQPPPKERHTKHLEYKYVNGIIKNLVHIVEHHRKLVYVFTSIVLILSIIGISQMKNTGYVIDDLPEDGQIMTDLTFFENQYGGILPYEVIVDTKKPRGVMNLRTLRDIDNFSQKLVELEQFSSPISVAEIAKILNQSFYNGAENQYRIPTNKTVFRYLLTYAKNSGEGETYEMLKSYVDSTGQKTRLTFYMKDIGTSAMEELQVKVDSIASETLSSERYEVSTTGSSVVFYKGTNYLVRNLLLSLALAICLIALFMAFMFKSKRMAVIALIPNFIPLLVTAGLMGYFGIPIKASTILIFSIAFGISVDDTIHFLAKYRQDLGITKWKIKKSVKMALRETGQSMLYTSIILFFGFLIFSFSDFGGTKALGILVSLTLLTAMFANLILLPSMLLSLEKSISNKDFKRARVRIYPDDEDDKNLNAGG</sequence>
<dbReference type="PANTHER" id="PTHR33406:SF12">
    <property type="entry name" value="BLR2997 PROTEIN"/>
    <property type="match status" value="1"/>
</dbReference>
<proteinExistence type="predicted"/>
<feature type="transmembrane region" description="Helical" evidence="6">
    <location>
        <begin position="638"/>
        <end position="660"/>
    </location>
</feature>
<comment type="subcellular location">
    <subcellularLocation>
        <location evidence="1">Cell membrane</location>
        <topology evidence="1">Multi-pass membrane protein</topology>
    </subcellularLocation>
</comment>
<feature type="transmembrane region" description="Helical" evidence="6">
    <location>
        <begin position="714"/>
        <end position="733"/>
    </location>
</feature>
<comment type="caution">
    <text evidence="8">The sequence shown here is derived from an EMBL/GenBank/DDBJ whole genome shotgun (WGS) entry which is preliminary data.</text>
</comment>
<dbReference type="InterPro" id="IPR004869">
    <property type="entry name" value="MMPL_dom"/>
</dbReference>
<evidence type="ECO:0000256" key="2">
    <source>
        <dbReference type="ARBA" id="ARBA00022475"/>
    </source>
</evidence>
<feature type="transmembrane region" description="Helical" evidence="6">
    <location>
        <begin position="247"/>
        <end position="267"/>
    </location>
</feature>
<dbReference type="GO" id="GO:0005886">
    <property type="term" value="C:plasma membrane"/>
    <property type="evidence" value="ECO:0007669"/>
    <property type="project" value="UniProtKB-SubCell"/>
</dbReference>
<accession>A0A7L4URF2</accession>
<evidence type="ECO:0000313" key="9">
    <source>
        <dbReference type="Proteomes" id="UP000251835"/>
    </source>
</evidence>
<dbReference type="AlphaFoldDB" id="A0A7L4URF2"/>
<organism evidence="8 9">
    <name type="scientific">Balneicella halophila</name>
    <dbReference type="NCBI Taxonomy" id="1537566"/>
    <lineage>
        <taxon>Bacteria</taxon>
        <taxon>Pseudomonadati</taxon>
        <taxon>Bacteroidota</taxon>
        <taxon>Bacteroidia</taxon>
        <taxon>Bacteroidales</taxon>
        <taxon>Balneicellaceae</taxon>
        <taxon>Balneicella</taxon>
    </lineage>
</organism>
<dbReference type="PANTHER" id="PTHR33406">
    <property type="entry name" value="MEMBRANE PROTEIN MJ1562-RELATED"/>
    <property type="match status" value="1"/>
</dbReference>
<feature type="transmembrane region" description="Helical" evidence="6">
    <location>
        <begin position="406"/>
        <end position="425"/>
    </location>
</feature>
<keyword evidence="9" id="KW-1185">Reference proteome</keyword>
<evidence type="ECO:0000256" key="3">
    <source>
        <dbReference type="ARBA" id="ARBA00022692"/>
    </source>
</evidence>
<dbReference type="RefSeq" id="WP_116496450.1">
    <property type="nucleotide sequence ID" value="NZ_QENZ01000004.1"/>
</dbReference>
<dbReference type="OrthoDB" id="9805018at2"/>
<feature type="transmembrane region" description="Helical" evidence="6">
    <location>
        <begin position="612"/>
        <end position="631"/>
    </location>
</feature>
<evidence type="ECO:0000259" key="7">
    <source>
        <dbReference type="PROSITE" id="PS50156"/>
    </source>
</evidence>
<name>A0A7L4URF2_BALHA</name>
<dbReference type="SUPFAM" id="SSF82866">
    <property type="entry name" value="Multidrug efflux transporter AcrB transmembrane domain"/>
    <property type="match status" value="2"/>
</dbReference>
<evidence type="ECO:0000256" key="5">
    <source>
        <dbReference type="ARBA" id="ARBA00023136"/>
    </source>
</evidence>
<feature type="domain" description="SSD" evidence="7">
    <location>
        <begin position="247"/>
        <end position="372"/>
    </location>
</feature>
<feature type="transmembrane region" description="Helical" evidence="6">
    <location>
        <begin position="12"/>
        <end position="31"/>
    </location>
</feature>
<keyword evidence="5 6" id="KW-0472">Membrane</keyword>
<feature type="transmembrane region" description="Helical" evidence="6">
    <location>
        <begin position="739"/>
        <end position="765"/>
    </location>
</feature>
<feature type="transmembrane region" description="Helical" evidence="6">
    <location>
        <begin position="314"/>
        <end position="338"/>
    </location>
</feature>
<keyword evidence="2" id="KW-1003">Cell membrane</keyword>
<feature type="domain" description="SSD" evidence="7">
    <location>
        <begin position="636"/>
        <end position="764"/>
    </location>
</feature>
<dbReference type="Pfam" id="PF03176">
    <property type="entry name" value="MMPL"/>
    <property type="match status" value="2"/>
</dbReference>
<protein>
    <recommendedName>
        <fullName evidence="7">SSD domain-containing protein</fullName>
    </recommendedName>
</protein>